<dbReference type="PANTHER" id="PTHR43214">
    <property type="entry name" value="TWO-COMPONENT RESPONSE REGULATOR"/>
    <property type="match status" value="1"/>
</dbReference>
<evidence type="ECO:0000259" key="7">
    <source>
        <dbReference type="PROSITE" id="PS50110"/>
    </source>
</evidence>
<dbReference type="EMBL" id="CP034562">
    <property type="protein sequence ID" value="AZQ60793.1"/>
    <property type="molecule type" value="Genomic_DNA"/>
</dbReference>
<keyword evidence="9" id="KW-1185">Reference proteome</keyword>
<evidence type="ECO:0000256" key="3">
    <source>
        <dbReference type="ARBA" id="ARBA00023125"/>
    </source>
</evidence>
<dbReference type="Pfam" id="PF00196">
    <property type="entry name" value="GerE"/>
    <property type="match status" value="1"/>
</dbReference>
<keyword evidence="4" id="KW-0804">Transcription</keyword>
<feature type="domain" description="Response regulatory" evidence="7">
    <location>
        <begin position="6"/>
        <end position="122"/>
    </location>
</feature>
<dbReference type="CDD" id="cd17535">
    <property type="entry name" value="REC_NarL-like"/>
    <property type="match status" value="1"/>
</dbReference>
<dbReference type="PROSITE" id="PS50110">
    <property type="entry name" value="RESPONSE_REGULATORY"/>
    <property type="match status" value="1"/>
</dbReference>
<evidence type="ECO:0000256" key="4">
    <source>
        <dbReference type="ARBA" id="ARBA00023163"/>
    </source>
</evidence>
<dbReference type="GO" id="GO:0003677">
    <property type="term" value="F:DNA binding"/>
    <property type="evidence" value="ECO:0007669"/>
    <property type="project" value="UniProtKB-KW"/>
</dbReference>
<dbReference type="SUPFAM" id="SSF46894">
    <property type="entry name" value="C-terminal effector domain of the bipartite response regulators"/>
    <property type="match status" value="1"/>
</dbReference>
<dbReference type="KEGG" id="fll:EI427_00770"/>
<reference evidence="8 9" key="1">
    <citation type="submission" date="2018-12" db="EMBL/GenBank/DDBJ databases">
        <title>Flammeovirga pectinis sp. nov., isolated from the gut of the Korean scallop, Patinopecten yessoensis.</title>
        <authorList>
            <person name="Bae J.-W."/>
            <person name="Jeong Y.-S."/>
            <person name="Kang W."/>
        </authorList>
    </citation>
    <scope>NUCLEOTIDE SEQUENCE [LARGE SCALE GENOMIC DNA]</scope>
    <source>
        <strain evidence="8 9">L12M1</strain>
    </source>
</reference>
<dbReference type="RefSeq" id="WP_126610754.1">
    <property type="nucleotide sequence ID" value="NZ_CP034562.1"/>
</dbReference>
<evidence type="ECO:0000313" key="8">
    <source>
        <dbReference type="EMBL" id="AZQ60793.1"/>
    </source>
</evidence>
<evidence type="ECO:0000256" key="1">
    <source>
        <dbReference type="ARBA" id="ARBA00022553"/>
    </source>
</evidence>
<dbReference type="InterPro" id="IPR016032">
    <property type="entry name" value="Sig_transdc_resp-reg_C-effctor"/>
</dbReference>
<protein>
    <submittedName>
        <fullName evidence="8">Response regulator transcription factor</fullName>
    </submittedName>
</protein>
<evidence type="ECO:0000256" key="5">
    <source>
        <dbReference type="PROSITE-ProRule" id="PRU00169"/>
    </source>
</evidence>
<dbReference type="InterPro" id="IPR000792">
    <property type="entry name" value="Tscrpt_reg_LuxR_C"/>
</dbReference>
<organism evidence="8 9">
    <name type="scientific">Flammeovirga pectinis</name>
    <dbReference type="NCBI Taxonomy" id="2494373"/>
    <lineage>
        <taxon>Bacteria</taxon>
        <taxon>Pseudomonadati</taxon>
        <taxon>Bacteroidota</taxon>
        <taxon>Cytophagia</taxon>
        <taxon>Cytophagales</taxon>
        <taxon>Flammeovirgaceae</taxon>
        <taxon>Flammeovirga</taxon>
    </lineage>
</organism>
<evidence type="ECO:0000256" key="2">
    <source>
        <dbReference type="ARBA" id="ARBA00023015"/>
    </source>
</evidence>
<dbReference type="CDD" id="cd06170">
    <property type="entry name" value="LuxR_C_like"/>
    <property type="match status" value="1"/>
</dbReference>
<dbReference type="SMART" id="SM00448">
    <property type="entry name" value="REC"/>
    <property type="match status" value="1"/>
</dbReference>
<dbReference type="InterPro" id="IPR058245">
    <property type="entry name" value="NreC/VraR/RcsB-like_REC"/>
</dbReference>
<keyword evidence="1 5" id="KW-0597">Phosphoprotein</keyword>
<dbReference type="InterPro" id="IPR011006">
    <property type="entry name" value="CheY-like_superfamily"/>
</dbReference>
<dbReference type="Pfam" id="PF00072">
    <property type="entry name" value="Response_reg"/>
    <property type="match status" value="1"/>
</dbReference>
<dbReference type="InterPro" id="IPR039420">
    <property type="entry name" value="WalR-like"/>
</dbReference>
<dbReference type="GO" id="GO:0006355">
    <property type="term" value="P:regulation of DNA-templated transcription"/>
    <property type="evidence" value="ECO:0007669"/>
    <property type="project" value="InterPro"/>
</dbReference>
<dbReference type="GO" id="GO:0000160">
    <property type="term" value="P:phosphorelay signal transduction system"/>
    <property type="evidence" value="ECO:0007669"/>
    <property type="project" value="InterPro"/>
</dbReference>
<dbReference type="AlphaFoldDB" id="A0A3Q9FLV7"/>
<name>A0A3Q9FLV7_9BACT</name>
<evidence type="ECO:0000313" key="9">
    <source>
        <dbReference type="Proteomes" id="UP000267268"/>
    </source>
</evidence>
<dbReference type="Gene3D" id="1.10.10.10">
    <property type="entry name" value="Winged helix-like DNA-binding domain superfamily/Winged helix DNA-binding domain"/>
    <property type="match status" value="1"/>
</dbReference>
<dbReference type="Proteomes" id="UP000267268">
    <property type="component" value="Chromosome 1"/>
</dbReference>
<dbReference type="PRINTS" id="PR00038">
    <property type="entry name" value="HTHLUXR"/>
</dbReference>
<dbReference type="PROSITE" id="PS50043">
    <property type="entry name" value="HTH_LUXR_2"/>
    <property type="match status" value="1"/>
</dbReference>
<dbReference type="PROSITE" id="PS00622">
    <property type="entry name" value="HTH_LUXR_1"/>
    <property type="match status" value="1"/>
</dbReference>
<dbReference type="InterPro" id="IPR036388">
    <property type="entry name" value="WH-like_DNA-bd_sf"/>
</dbReference>
<evidence type="ECO:0000259" key="6">
    <source>
        <dbReference type="PROSITE" id="PS50043"/>
    </source>
</evidence>
<keyword evidence="2" id="KW-0805">Transcription regulation</keyword>
<feature type="modified residue" description="4-aspartylphosphate" evidence="5">
    <location>
        <position position="57"/>
    </location>
</feature>
<dbReference type="PANTHER" id="PTHR43214:SF41">
    <property type="entry name" value="NITRATE_NITRITE RESPONSE REGULATOR PROTEIN NARP"/>
    <property type="match status" value="1"/>
</dbReference>
<gene>
    <name evidence="8" type="ORF">EI427_00770</name>
</gene>
<dbReference type="InterPro" id="IPR001789">
    <property type="entry name" value="Sig_transdc_resp-reg_receiver"/>
</dbReference>
<sequence>MNNNINIALVDDHNLFLKGLIELINIYFPLVKKVDVFGSPKKFLATDITKYNLLISDIQMPEMNGIELVELAKMKHPNLRVLIISMHNKYYFTKKIKSLGIEGFLLKDDSEENLVNAIHQIMDGRKFYSEKIESYFEEVKATENVLSLREEQVLDYICEGLTSKQIAEEMFIGEETIKSHKRNIKAKLKIPSTVELIKYNMRKQEF</sequence>
<keyword evidence="3" id="KW-0238">DNA-binding</keyword>
<dbReference type="SUPFAM" id="SSF52172">
    <property type="entry name" value="CheY-like"/>
    <property type="match status" value="1"/>
</dbReference>
<feature type="domain" description="HTH luxR-type" evidence="6">
    <location>
        <begin position="139"/>
        <end position="204"/>
    </location>
</feature>
<dbReference type="SMART" id="SM00421">
    <property type="entry name" value="HTH_LUXR"/>
    <property type="match status" value="1"/>
</dbReference>
<dbReference type="Gene3D" id="3.40.50.2300">
    <property type="match status" value="1"/>
</dbReference>
<accession>A0A3Q9FLV7</accession>
<dbReference type="OrthoDB" id="9797341at2"/>
<proteinExistence type="predicted"/>